<evidence type="ECO:0000313" key="1">
    <source>
        <dbReference type="EMBL" id="VEL18141.1"/>
    </source>
</evidence>
<evidence type="ECO:0000313" key="2">
    <source>
        <dbReference type="Proteomes" id="UP000784294"/>
    </source>
</evidence>
<proteinExistence type="predicted"/>
<dbReference type="Proteomes" id="UP000784294">
    <property type="component" value="Unassembled WGS sequence"/>
</dbReference>
<dbReference type="EMBL" id="CAAALY010035808">
    <property type="protein sequence ID" value="VEL18141.1"/>
    <property type="molecule type" value="Genomic_DNA"/>
</dbReference>
<accession>A0A448WR58</accession>
<reference evidence="1" key="1">
    <citation type="submission" date="2018-11" db="EMBL/GenBank/DDBJ databases">
        <authorList>
            <consortium name="Pathogen Informatics"/>
        </authorList>
    </citation>
    <scope>NUCLEOTIDE SEQUENCE</scope>
</reference>
<comment type="caution">
    <text evidence="1">The sequence shown here is derived from an EMBL/GenBank/DDBJ whole genome shotgun (WGS) entry which is preliminary data.</text>
</comment>
<protein>
    <submittedName>
        <fullName evidence="1">Uncharacterized protein</fullName>
    </submittedName>
</protein>
<name>A0A448WR58_9PLAT</name>
<keyword evidence="2" id="KW-1185">Reference proteome</keyword>
<gene>
    <name evidence="1" type="ORF">PXEA_LOCUS11581</name>
</gene>
<organism evidence="1 2">
    <name type="scientific">Protopolystoma xenopodis</name>
    <dbReference type="NCBI Taxonomy" id="117903"/>
    <lineage>
        <taxon>Eukaryota</taxon>
        <taxon>Metazoa</taxon>
        <taxon>Spiralia</taxon>
        <taxon>Lophotrochozoa</taxon>
        <taxon>Platyhelminthes</taxon>
        <taxon>Monogenea</taxon>
        <taxon>Polyopisthocotylea</taxon>
        <taxon>Polystomatidea</taxon>
        <taxon>Polystomatidae</taxon>
        <taxon>Protopolystoma</taxon>
    </lineage>
</organism>
<dbReference type="AlphaFoldDB" id="A0A448WR58"/>
<sequence>MLCCELVTEAGSNFGRRSWARFRSFPLQQTSCFEIAFSFRWPNRSISVHACCHTPPLSRARHLVLCIGPILLVASVRQNARKVLPTRQYTDSCAVCLVFCTPSLLGDFRPCGRTESKVDWHDCVLKRRPIELSDWVSLDGLNGVQNSCTIKGLDGGPCNAWARDTFSSCCCLSAMPVVSLAAFQLLTSPPVHYHLVIFPSCSMDWCGASSLFATHSAPFYPLIRLRIHIRLYNLHTMAERPIASTCFLFASLPPSGLRSFTHSREQHCHSLLRTHVVGPK</sequence>